<keyword evidence="4" id="KW-0413">Isomerase</keyword>
<dbReference type="AlphaFoldDB" id="A0A3P8VUX2"/>
<evidence type="ECO:0000256" key="6">
    <source>
        <dbReference type="ARBA" id="ARBA00067866"/>
    </source>
</evidence>
<dbReference type="Pfam" id="PF25094">
    <property type="entry name" value="R3H_PUS7L"/>
    <property type="match status" value="1"/>
</dbReference>
<dbReference type="KEGG" id="csem:103382843"/>
<dbReference type="InParanoid" id="A0A3P8VUX2"/>
<dbReference type="SMR" id="A0A3P8VUX2"/>
<evidence type="ECO:0000256" key="3">
    <source>
        <dbReference type="ARBA" id="ARBA00022664"/>
    </source>
</evidence>
<dbReference type="CDD" id="cd02576">
    <property type="entry name" value="PseudoU_synth_ScPUS7"/>
    <property type="match status" value="1"/>
</dbReference>
<evidence type="ECO:0000256" key="7">
    <source>
        <dbReference type="ARBA" id="ARBA00079696"/>
    </source>
</evidence>
<protein>
    <recommendedName>
        <fullName evidence="6">Pseudouridylate synthase PUS7L</fullName>
    </recommendedName>
    <alternativeName>
        <fullName evidence="7">Pseudouridylate synthase 7 homolog-like protein</fullName>
    </alternativeName>
</protein>
<keyword evidence="3" id="KW-0507">mRNA processing</keyword>
<dbReference type="InterPro" id="IPR042214">
    <property type="entry name" value="TruD_catalytic"/>
</dbReference>
<dbReference type="InterPro" id="IPR001656">
    <property type="entry name" value="PsdUridine_synth_TruD"/>
</dbReference>
<dbReference type="GO" id="GO:0006397">
    <property type="term" value="P:mRNA processing"/>
    <property type="evidence" value="ECO:0007669"/>
    <property type="project" value="UniProtKB-KW"/>
</dbReference>
<dbReference type="GO" id="GO:0001522">
    <property type="term" value="P:pseudouridine synthesis"/>
    <property type="evidence" value="ECO:0007669"/>
    <property type="project" value="InterPro"/>
</dbReference>
<comment type="function">
    <text evidence="5">Pseudouridine synthase that catalyzes pseudouridylation of mRNAs.</text>
</comment>
<dbReference type="InterPro" id="IPR011760">
    <property type="entry name" value="PsdUridine_synth_TruD_insert"/>
</dbReference>
<dbReference type="Ensembl" id="ENSCSET00000016413.1">
    <property type="protein sequence ID" value="ENSCSEP00000016205.1"/>
    <property type="gene ID" value="ENSCSEG00000010433.1"/>
</dbReference>
<dbReference type="InterPro" id="IPR056961">
    <property type="entry name" value="R3H_PUS7L"/>
</dbReference>
<evidence type="ECO:0000256" key="5">
    <source>
        <dbReference type="ARBA" id="ARBA00057241"/>
    </source>
</evidence>
<evidence type="ECO:0000256" key="2">
    <source>
        <dbReference type="ARBA" id="ARBA00007953"/>
    </source>
</evidence>
<dbReference type="FunFam" id="3.30.2350.20:FF:000005">
    <property type="entry name" value="pseudouridylate synthase 7 homolog-like protein"/>
    <property type="match status" value="1"/>
</dbReference>
<dbReference type="PANTHER" id="PTHR13326">
    <property type="entry name" value="TRNA PSEUDOURIDINE SYNTHASE D"/>
    <property type="match status" value="1"/>
</dbReference>
<reference evidence="9" key="3">
    <citation type="submission" date="2025-09" db="UniProtKB">
        <authorList>
            <consortium name="Ensembl"/>
        </authorList>
    </citation>
    <scope>IDENTIFICATION</scope>
</reference>
<dbReference type="GO" id="GO:0003723">
    <property type="term" value="F:RNA binding"/>
    <property type="evidence" value="ECO:0007669"/>
    <property type="project" value="InterPro"/>
</dbReference>
<dbReference type="Gene3D" id="3.30.2350.20">
    <property type="entry name" value="TruD, catalytic domain"/>
    <property type="match status" value="2"/>
</dbReference>
<sequence length="680" mass="76534">MQICNNVTMKQEIDGVSIPACFISSHEGFHGSIKNFVKDFVVTEIDTNGQWVNKEGRAAAGADQPGCASRNKAHKPVDEYKQKNHLSVTDCMYVSGDCGVDVSPDSLDLGMILGQSVSNELEQFVLTLRDERPTRQEFSLGFFADKQLRANVHRAVRHRFPFLMTVTIQPEIRVREDPDYRELSQLVTEDEAEDFFRFIDAKVQGSSYTFGPDDNKEHRTAVHHFLSRKFGKLVETKSFSDQGSTAITVRLRDRGRPKKRSADERSEDEIYTAFTLCKENLETLEAISYMAAALGVLPSDFTYAGIKDKRAVTYQSMVVKKVSALRLMEKKAEFEKRGLRLSHVRSVSEPLRIGRLQGNHFDLVVRDLRPHGVSGAHCSNADRHTRLAALVKEAVGNVKARGFVNYYGPQRFGSGQSVQSDRVGLALLKEDMVSAVRLFFTPENENDDPPNQAKRHFLQTDNAKESLALMPLSKVRERLMLRAMNRYGTSADGCAQAWLSLPHSSRVFYLHAYCSRVWNEAAAHRLTTLGHSVRKGDLVWTHDGQSQADDSGETSCAQIHVVTDHEEQTGVFELQHVQLPMPGNTVKYPENSMGTWYKERLSRDGLGDCRFRVSGLKLNIPGCYRPLLAMPHNFSYQLQEASSKGGEEEKKTQDSLVLNFDLDSSCYATVCLREVMKCDL</sequence>
<dbReference type="GO" id="GO:0005634">
    <property type="term" value="C:nucleus"/>
    <property type="evidence" value="ECO:0007669"/>
    <property type="project" value="TreeGrafter"/>
</dbReference>
<evidence type="ECO:0000313" key="10">
    <source>
        <dbReference type="Proteomes" id="UP000265120"/>
    </source>
</evidence>
<dbReference type="SUPFAM" id="SSF55120">
    <property type="entry name" value="Pseudouridine synthase"/>
    <property type="match status" value="1"/>
</dbReference>
<comment type="similarity">
    <text evidence="2">Belongs to the pseudouridine synthase TruD family.</text>
</comment>
<feature type="domain" description="TRUD" evidence="8">
    <location>
        <begin position="402"/>
        <end position="630"/>
    </location>
</feature>
<dbReference type="Proteomes" id="UP000265120">
    <property type="component" value="Chromosome 8"/>
</dbReference>
<proteinExistence type="inferred from homology"/>
<comment type="catalytic activity">
    <reaction evidence="1">
        <text>a uridine in mRNA = a pseudouridine in mRNA</text>
        <dbReference type="Rhea" id="RHEA:56644"/>
        <dbReference type="Rhea" id="RHEA-COMP:14658"/>
        <dbReference type="Rhea" id="RHEA-COMP:14659"/>
        <dbReference type="ChEBI" id="CHEBI:65314"/>
        <dbReference type="ChEBI" id="CHEBI:65315"/>
    </reaction>
</comment>
<dbReference type="GeneID" id="103382843"/>
<organism evidence="9 10">
    <name type="scientific">Cynoglossus semilaevis</name>
    <name type="common">Tongue sole</name>
    <dbReference type="NCBI Taxonomy" id="244447"/>
    <lineage>
        <taxon>Eukaryota</taxon>
        <taxon>Metazoa</taxon>
        <taxon>Chordata</taxon>
        <taxon>Craniata</taxon>
        <taxon>Vertebrata</taxon>
        <taxon>Euteleostomi</taxon>
        <taxon>Actinopterygii</taxon>
        <taxon>Neopterygii</taxon>
        <taxon>Teleostei</taxon>
        <taxon>Neoteleostei</taxon>
        <taxon>Acanthomorphata</taxon>
        <taxon>Carangaria</taxon>
        <taxon>Pleuronectiformes</taxon>
        <taxon>Pleuronectoidei</taxon>
        <taxon>Cynoglossidae</taxon>
        <taxon>Cynoglossinae</taxon>
        <taxon>Cynoglossus</taxon>
    </lineage>
</organism>
<name>A0A3P8VUX2_CYNSE</name>
<dbReference type="InterPro" id="IPR056963">
    <property type="entry name" value="PUS7L_N"/>
</dbReference>
<dbReference type="PANTHER" id="PTHR13326:SF21">
    <property type="entry name" value="PSEUDOURIDYLATE SYNTHASE PUS7L"/>
    <property type="match status" value="1"/>
</dbReference>
<dbReference type="RefSeq" id="XP_008313996.1">
    <property type="nucleotide sequence ID" value="XM_008315774.3"/>
</dbReference>
<dbReference type="Pfam" id="PF01142">
    <property type="entry name" value="TruD"/>
    <property type="match status" value="1"/>
</dbReference>
<dbReference type="STRING" id="244447.ENSCSEP00000016205"/>
<dbReference type="InterPro" id="IPR020103">
    <property type="entry name" value="PsdUridine_synth_cat_dom_sf"/>
</dbReference>
<evidence type="ECO:0000259" key="8">
    <source>
        <dbReference type="PROSITE" id="PS50984"/>
    </source>
</evidence>
<evidence type="ECO:0000256" key="4">
    <source>
        <dbReference type="ARBA" id="ARBA00023235"/>
    </source>
</evidence>
<dbReference type="OMA" id="FPNNKVH"/>
<evidence type="ECO:0000313" key="9">
    <source>
        <dbReference type="Ensembl" id="ENSCSEP00000016205.1"/>
    </source>
</evidence>
<accession>A0A3P8VUX2</accession>
<dbReference type="RefSeq" id="XP_024913167.1">
    <property type="nucleotide sequence ID" value="XM_025057399.1"/>
</dbReference>
<dbReference type="Pfam" id="PF23943">
    <property type="entry name" value="PUS7L_N"/>
    <property type="match status" value="1"/>
</dbReference>
<keyword evidence="10" id="KW-1185">Reference proteome</keyword>
<dbReference type="NCBIfam" id="TIGR00094">
    <property type="entry name" value="tRNA_TruD_broad"/>
    <property type="match status" value="1"/>
</dbReference>
<reference evidence="9" key="2">
    <citation type="submission" date="2025-08" db="UniProtKB">
        <authorList>
            <consortium name="Ensembl"/>
        </authorList>
    </citation>
    <scope>IDENTIFICATION</scope>
</reference>
<dbReference type="CTD" id="83448"/>
<dbReference type="GeneTree" id="ENSGT00530000063554"/>
<dbReference type="PROSITE" id="PS50984">
    <property type="entry name" value="TRUD"/>
    <property type="match status" value="1"/>
</dbReference>
<dbReference type="FunCoup" id="A0A3P8VUX2">
    <property type="interactions" value="298"/>
</dbReference>
<dbReference type="PIRSF" id="PIRSF037016">
    <property type="entry name" value="Pseudouridin_synth_euk_prd"/>
    <property type="match status" value="1"/>
</dbReference>
<evidence type="ECO:0000256" key="1">
    <source>
        <dbReference type="ARBA" id="ARBA00001166"/>
    </source>
</evidence>
<dbReference type="GO" id="GO:0009982">
    <property type="term" value="F:pseudouridine synthase activity"/>
    <property type="evidence" value="ECO:0007669"/>
    <property type="project" value="InterPro"/>
</dbReference>
<dbReference type="OrthoDB" id="447290at2759"/>
<reference evidence="9 10" key="1">
    <citation type="journal article" date="2014" name="Nat. Genet.">
        <title>Whole-genome sequence of a flatfish provides insights into ZW sex chromosome evolution and adaptation to a benthic lifestyle.</title>
        <authorList>
            <person name="Chen S."/>
            <person name="Zhang G."/>
            <person name="Shao C."/>
            <person name="Huang Q."/>
            <person name="Liu G."/>
            <person name="Zhang P."/>
            <person name="Song W."/>
            <person name="An N."/>
            <person name="Chalopin D."/>
            <person name="Volff J.N."/>
            <person name="Hong Y."/>
            <person name="Li Q."/>
            <person name="Sha Z."/>
            <person name="Zhou H."/>
            <person name="Xie M."/>
            <person name="Yu Q."/>
            <person name="Liu Y."/>
            <person name="Xiang H."/>
            <person name="Wang N."/>
            <person name="Wu K."/>
            <person name="Yang C."/>
            <person name="Zhou Q."/>
            <person name="Liao X."/>
            <person name="Yang L."/>
            <person name="Hu Q."/>
            <person name="Zhang J."/>
            <person name="Meng L."/>
            <person name="Jin L."/>
            <person name="Tian Y."/>
            <person name="Lian J."/>
            <person name="Yang J."/>
            <person name="Miao G."/>
            <person name="Liu S."/>
            <person name="Liang Z."/>
            <person name="Yan F."/>
            <person name="Li Y."/>
            <person name="Sun B."/>
            <person name="Zhang H."/>
            <person name="Zhang J."/>
            <person name="Zhu Y."/>
            <person name="Du M."/>
            <person name="Zhao Y."/>
            <person name="Schartl M."/>
            <person name="Tang Q."/>
            <person name="Wang J."/>
        </authorList>
    </citation>
    <scope>NUCLEOTIDE SEQUENCE</scope>
</reference>